<dbReference type="Proteomes" id="UP000053660">
    <property type="component" value="Unassembled WGS sequence"/>
</dbReference>
<proteinExistence type="predicted"/>
<reference evidence="1 2" key="1">
    <citation type="submission" date="2014-03" db="EMBL/GenBank/DDBJ databases">
        <title>Draft genome of the hookworm Oesophagostomum dentatum.</title>
        <authorList>
            <person name="Mitreva M."/>
        </authorList>
    </citation>
    <scope>NUCLEOTIDE SEQUENCE [LARGE SCALE GENOMIC DNA]</scope>
    <source>
        <strain evidence="1 2">OD-Hann</strain>
    </source>
</reference>
<accession>A0A0B1SWF4</accession>
<feature type="non-terminal residue" evidence="1">
    <location>
        <position position="1"/>
    </location>
</feature>
<evidence type="ECO:0000313" key="2">
    <source>
        <dbReference type="Proteomes" id="UP000053660"/>
    </source>
</evidence>
<dbReference type="AlphaFoldDB" id="A0A0B1SWF4"/>
<evidence type="ECO:0000313" key="1">
    <source>
        <dbReference type="EMBL" id="KHJ87857.1"/>
    </source>
</evidence>
<organism evidence="1 2">
    <name type="scientific">Oesophagostomum dentatum</name>
    <name type="common">Nodular worm</name>
    <dbReference type="NCBI Taxonomy" id="61180"/>
    <lineage>
        <taxon>Eukaryota</taxon>
        <taxon>Metazoa</taxon>
        <taxon>Ecdysozoa</taxon>
        <taxon>Nematoda</taxon>
        <taxon>Chromadorea</taxon>
        <taxon>Rhabditida</taxon>
        <taxon>Rhabditina</taxon>
        <taxon>Rhabditomorpha</taxon>
        <taxon>Strongyloidea</taxon>
        <taxon>Strongylidae</taxon>
        <taxon>Oesophagostomum</taxon>
    </lineage>
</organism>
<sequence length="77" mass="8444">LQITQEEAAAAGRGFANKDGLLGTGLKFEGEKNNELSRANYMNGYVPGIKSLRYCLLAALQDGLPDAKPRRFFKIII</sequence>
<dbReference type="OrthoDB" id="421374at2759"/>
<keyword evidence="2" id="KW-1185">Reference proteome</keyword>
<gene>
    <name evidence="1" type="ORF">OESDEN_12362</name>
</gene>
<dbReference type="EMBL" id="KN556873">
    <property type="protein sequence ID" value="KHJ87857.1"/>
    <property type="molecule type" value="Genomic_DNA"/>
</dbReference>
<name>A0A0B1SWF4_OESDE</name>
<protein>
    <submittedName>
        <fullName evidence="1">Uncharacterized protein</fullName>
    </submittedName>
</protein>